<evidence type="ECO:0000313" key="3">
    <source>
        <dbReference type="Proteomes" id="UP000248012"/>
    </source>
</evidence>
<gene>
    <name evidence="2" type="ORF">DI396_12780</name>
</gene>
<keyword evidence="1" id="KW-0472">Membrane</keyword>
<comment type="caution">
    <text evidence="2">The sequence shown here is derived from an EMBL/GenBank/DDBJ whole genome shotgun (WGS) entry which is preliminary data.</text>
</comment>
<sequence>MGDLFGGFAEGDSFDLDDIGYVSLVAYYEDDAGASIGLGTTILRLHNFDSLTVNVSDVAPAVPLPAGLPLVIGAFAGLATLRREVRPQAA</sequence>
<keyword evidence="3" id="KW-1185">Reference proteome</keyword>
<keyword evidence="1" id="KW-0812">Transmembrane</keyword>
<name>A0A2V4MSC8_9RHOB</name>
<feature type="transmembrane region" description="Helical" evidence="1">
    <location>
        <begin position="61"/>
        <end position="81"/>
    </location>
</feature>
<dbReference type="InterPro" id="IPR022472">
    <property type="entry name" value="VPLPA-CTERM"/>
</dbReference>
<dbReference type="Proteomes" id="UP000248012">
    <property type="component" value="Unassembled WGS sequence"/>
</dbReference>
<protein>
    <recommendedName>
        <fullName evidence="4">VPLPA-CTERM protein sorting domain-containing protein</fullName>
    </recommendedName>
</protein>
<keyword evidence="1" id="KW-1133">Transmembrane helix</keyword>
<evidence type="ECO:0000313" key="2">
    <source>
        <dbReference type="EMBL" id="PYC47078.1"/>
    </source>
</evidence>
<accession>A0A2V4MSC8</accession>
<evidence type="ECO:0008006" key="4">
    <source>
        <dbReference type="Google" id="ProtNLM"/>
    </source>
</evidence>
<dbReference type="RefSeq" id="WP_110796600.1">
    <property type="nucleotide sequence ID" value="NZ_KZ826487.1"/>
</dbReference>
<proteinExistence type="predicted"/>
<organism evidence="2 3">
    <name type="scientific">Litorivita pollutaquae</name>
    <dbReference type="NCBI Taxonomy" id="2200892"/>
    <lineage>
        <taxon>Bacteria</taxon>
        <taxon>Pseudomonadati</taxon>
        <taxon>Pseudomonadota</taxon>
        <taxon>Alphaproteobacteria</taxon>
        <taxon>Rhodobacterales</taxon>
        <taxon>Paracoccaceae</taxon>
        <taxon>Litorivita</taxon>
    </lineage>
</organism>
<dbReference type="NCBIfam" id="TIGR03370">
    <property type="entry name" value="VPLPA-CTERM"/>
    <property type="match status" value="1"/>
</dbReference>
<dbReference type="EMBL" id="QFVT01000008">
    <property type="protein sequence ID" value="PYC47078.1"/>
    <property type="molecule type" value="Genomic_DNA"/>
</dbReference>
<reference evidence="2 3" key="1">
    <citation type="submission" date="2018-05" db="EMBL/GenBank/DDBJ databases">
        <title>Oceanovita maritima gen. nov., sp. nov., a marine bacterium in the family Rhodobacteraceae isolated from surface seawater of Lundu port Xiamen, China.</title>
        <authorList>
            <person name="Hetharua B.H."/>
            <person name="Min D."/>
            <person name="Liao H."/>
            <person name="Tian Y."/>
        </authorList>
    </citation>
    <scope>NUCLEOTIDE SEQUENCE [LARGE SCALE GENOMIC DNA]</scope>
    <source>
        <strain evidence="2 3">FSX-11</strain>
    </source>
</reference>
<evidence type="ECO:0000256" key="1">
    <source>
        <dbReference type="SAM" id="Phobius"/>
    </source>
</evidence>
<dbReference type="AlphaFoldDB" id="A0A2V4MSC8"/>